<dbReference type="EMBL" id="SGIS01000008">
    <property type="protein sequence ID" value="RZF65196.1"/>
    <property type="molecule type" value="Genomic_DNA"/>
</dbReference>
<keyword evidence="2" id="KW-0238">DNA-binding</keyword>
<dbReference type="PANTHER" id="PTHR33164:SF57">
    <property type="entry name" value="MARR-FAMILY TRANSCRIPTIONAL REGULATOR"/>
    <property type="match status" value="1"/>
</dbReference>
<evidence type="ECO:0000313" key="5">
    <source>
        <dbReference type="EMBL" id="RZF65196.1"/>
    </source>
</evidence>
<gene>
    <name evidence="5" type="ORF">EWE75_07455</name>
</gene>
<dbReference type="Pfam" id="PF12802">
    <property type="entry name" value="MarR_2"/>
    <property type="match status" value="1"/>
</dbReference>
<dbReference type="InterPro" id="IPR036390">
    <property type="entry name" value="WH_DNA-bd_sf"/>
</dbReference>
<evidence type="ECO:0000313" key="6">
    <source>
        <dbReference type="Proteomes" id="UP000292085"/>
    </source>
</evidence>
<dbReference type="Proteomes" id="UP000292085">
    <property type="component" value="Unassembled WGS sequence"/>
</dbReference>
<keyword evidence="1" id="KW-0805">Transcription regulation</keyword>
<name>A0A4Q6Y7E0_9SPHN</name>
<organism evidence="5 6">
    <name type="scientific">Sphingomonas populi</name>
    <dbReference type="NCBI Taxonomy" id="2484750"/>
    <lineage>
        <taxon>Bacteria</taxon>
        <taxon>Pseudomonadati</taxon>
        <taxon>Pseudomonadota</taxon>
        <taxon>Alphaproteobacteria</taxon>
        <taxon>Sphingomonadales</taxon>
        <taxon>Sphingomonadaceae</taxon>
        <taxon>Sphingomonas</taxon>
    </lineage>
</organism>
<dbReference type="GO" id="GO:0003700">
    <property type="term" value="F:DNA-binding transcription factor activity"/>
    <property type="evidence" value="ECO:0007669"/>
    <property type="project" value="InterPro"/>
</dbReference>
<dbReference type="PROSITE" id="PS01117">
    <property type="entry name" value="HTH_MARR_1"/>
    <property type="match status" value="1"/>
</dbReference>
<proteinExistence type="predicted"/>
<dbReference type="InterPro" id="IPR000835">
    <property type="entry name" value="HTH_MarR-typ"/>
</dbReference>
<dbReference type="SMART" id="SM00347">
    <property type="entry name" value="HTH_MARR"/>
    <property type="match status" value="1"/>
</dbReference>
<evidence type="ECO:0000256" key="2">
    <source>
        <dbReference type="ARBA" id="ARBA00023125"/>
    </source>
</evidence>
<dbReference type="AlphaFoldDB" id="A0A4Q6Y7E0"/>
<evidence type="ECO:0000256" key="1">
    <source>
        <dbReference type="ARBA" id="ARBA00023015"/>
    </source>
</evidence>
<dbReference type="InterPro" id="IPR023187">
    <property type="entry name" value="Tscrpt_reg_MarR-type_CS"/>
</dbReference>
<dbReference type="GO" id="GO:0003677">
    <property type="term" value="F:DNA binding"/>
    <property type="evidence" value="ECO:0007669"/>
    <property type="project" value="UniProtKB-KW"/>
</dbReference>
<comment type="caution">
    <text evidence="5">The sequence shown here is derived from an EMBL/GenBank/DDBJ whole genome shotgun (WGS) entry which is preliminary data.</text>
</comment>
<accession>A0A4Q6Y7E0</accession>
<dbReference type="Gene3D" id="1.10.10.10">
    <property type="entry name" value="Winged helix-like DNA-binding domain superfamily/Winged helix DNA-binding domain"/>
    <property type="match status" value="1"/>
</dbReference>
<dbReference type="PRINTS" id="PR00598">
    <property type="entry name" value="HTHMARR"/>
</dbReference>
<dbReference type="InterPro" id="IPR039422">
    <property type="entry name" value="MarR/SlyA-like"/>
</dbReference>
<evidence type="ECO:0000259" key="4">
    <source>
        <dbReference type="PROSITE" id="PS50995"/>
    </source>
</evidence>
<protein>
    <submittedName>
        <fullName evidence="5">MarR family transcriptional regulator</fullName>
    </submittedName>
</protein>
<dbReference type="PANTHER" id="PTHR33164">
    <property type="entry name" value="TRANSCRIPTIONAL REGULATOR, MARR FAMILY"/>
    <property type="match status" value="1"/>
</dbReference>
<keyword evidence="6" id="KW-1185">Reference proteome</keyword>
<dbReference type="OrthoDB" id="7875071at2"/>
<sequence>MLCMPRAHIDVAMDGPRDRNIFGAFALMISDDIVRATSSRAPEAGPAASALALLAHEPGLSIRVLAVGVGLSHAGTVRLVDRLAAEGLIERRDHSTDGRARSLYLTPKGKVASDQILASRDKVIAEGLSVLDPDELKVLCRIAERVLRNRLESLEQAYRICRLCCYEGCTNCPIDAELLERGLDPEANDNA</sequence>
<dbReference type="InterPro" id="IPR036388">
    <property type="entry name" value="WH-like_DNA-bd_sf"/>
</dbReference>
<evidence type="ECO:0000256" key="3">
    <source>
        <dbReference type="ARBA" id="ARBA00023163"/>
    </source>
</evidence>
<keyword evidence="3" id="KW-0804">Transcription</keyword>
<dbReference type="GO" id="GO:0006950">
    <property type="term" value="P:response to stress"/>
    <property type="evidence" value="ECO:0007669"/>
    <property type="project" value="TreeGrafter"/>
</dbReference>
<reference evidence="5 6" key="1">
    <citation type="submission" date="2019-02" db="EMBL/GenBank/DDBJ databases">
        <authorList>
            <person name="Li Y."/>
        </authorList>
    </citation>
    <scope>NUCLEOTIDE SEQUENCE [LARGE SCALE GENOMIC DNA]</scope>
    <source>
        <strain evidence="5 6">3-7</strain>
    </source>
</reference>
<feature type="domain" description="HTH marR-type" evidence="4">
    <location>
        <begin position="1"/>
        <end position="148"/>
    </location>
</feature>
<dbReference type="PROSITE" id="PS50995">
    <property type="entry name" value="HTH_MARR_2"/>
    <property type="match status" value="1"/>
</dbReference>
<dbReference type="SUPFAM" id="SSF46785">
    <property type="entry name" value="Winged helix' DNA-binding domain"/>
    <property type="match status" value="1"/>
</dbReference>